<gene>
    <name evidence="2 4" type="primary">anmK</name>
    <name evidence="4" type="ORF">AGA_1028</name>
</gene>
<dbReference type="InterPro" id="IPR005338">
    <property type="entry name" value="Anhydro_N_Ac-Mur_kinase"/>
</dbReference>
<proteinExistence type="inferred from homology"/>
<dbReference type="GO" id="GO:0005524">
    <property type="term" value="F:ATP binding"/>
    <property type="evidence" value="ECO:0007669"/>
    <property type="project" value="UniProtKB-UniRule"/>
</dbReference>
<dbReference type="InterPro" id="IPR043129">
    <property type="entry name" value="ATPase_NBD"/>
</dbReference>
<comment type="function">
    <text evidence="2">Catalyzes the specific phosphorylation of 1,6-anhydro-N-acetylmuramic acid (anhMurNAc) with the simultaneous cleavage of the 1,6-anhydro ring, generating MurNAc-6-P. Is required for the utilization of anhMurNAc either imported from the medium or derived from its own cell wall murein, and thus plays a role in cell wall recycling.</text>
</comment>
<dbReference type="HAMAP" id="MF_01270">
    <property type="entry name" value="AnhMurNAc_kinase"/>
    <property type="match status" value="1"/>
</dbReference>
<sequence>MECSHRAGATRAGNDSPLKPPMSAPHPENSLNALGLMSGTSLDGVDAAIIRTNGTTITAHGPALTLPYPAELRRRLRELLDNAPGLQPDNADLKAVEHALTQVHVQAVQQLRQMAPHMPVDVIGFHGQTILHQPGRTWQIGDAAYLSHQTNLPVVHDFRSADVAAGGEGAPLVPLYHAALLHNRPAPVAVLNLGGVANLSLITRHGQIIACDTGPGNALLDDWASQHTGTPCDTDGQLAALGTVNAQVLEHLLAHPFFQQPAPKSLDRLSFHNALAHLAGLSAADGAATLVAFTVQAIARTPLPETPLEWFVCGGGRHNPTLMDALTKALPGAVYPAEHLGWNGDALEAECFGFLAIRSLAGLPLSLPTTTGVPSPQTGGRLTCMGITPWRRWFQTVPTHGFSSPT</sequence>
<dbReference type="AlphaFoldDB" id="A0A0U5F2S7"/>
<dbReference type="EC" id="2.7.1.170" evidence="2"/>
<dbReference type="EMBL" id="LN609302">
    <property type="protein sequence ID" value="CEF54879.1"/>
    <property type="molecule type" value="Genomic_DNA"/>
</dbReference>
<feature type="binding site" evidence="2">
    <location>
        <begin position="39"/>
        <end position="46"/>
    </location>
    <ligand>
        <name>ATP</name>
        <dbReference type="ChEBI" id="CHEBI:30616"/>
    </ligand>
</feature>
<reference evidence="5" key="1">
    <citation type="submission" date="2014-09" db="EMBL/GenBank/DDBJ databases">
        <authorList>
            <person name="Illeghems K.G."/>
        </authorList>
    </citation>
    <scope>NUCLEOTIDE SEQUENCE [LARGE SCALE GENOMIC DNA]</scope>
    <source>
        <strain evidence="5">LMG 23848T</strain>
    </source>
</reference>
<comment type="catalytic activity">
    <reaction evidence="2">
        <text>1,6-anhydro-N-acetyl-beta-muramate + ATP + H2O = N-acetyl-D-muramate 6-phosphate + ADP + H(+)</text>
        <dbReference type="Rhea" id="RHEA:24952"/>
        <dbReference type="ChEBI" id="CHEBI:15377"/>
        <dbReference type="ChEBI" id="CHEBI:15378"/>
        <dbReference type="ChEBI" id="CHEBI:30616"/>
        <dbReference type="ChEBI" id="CHEBI:58690"/>
        <dbReference type="ChEBI" id="CHEBI:58722"/>
        <dbReference type="ChEBI" id="CHEBI:456216"/>
        <dbReference type="EC" id="2.7.1.170"/>
    </reaction>
</comment>
<protein>
    <recommendedName>
        <fullName evidence="2">Anhydro-N-acetylmuramic acid kinase</fullName>
        <ecNumber evidence="2">2.7.1.170</ecNumber>
    </recommendedName>
    <alternativeName>
        <fullName evidence="2">AnhMurNAc kinase</fullName>
    </alternativeName>
</protein>
<dbReference type="PANTHER" id="PTHR30605">
    <property type="entry name" value="ANHYDRO-N-ACETYLMURAMIC ACID KINASE"/>
    <property type="match status" value="1"/>
</dbReference>
<evidence type="ECO:0000313" key="5">
    <source>
        <dbReference type="Proteomes" id="UP000068250"/>
    </source>
</evidence>
<comment type="similarity">
    <text evidence="2">Belongs to the anhydro-N-acetylmuramic acid kinase family.</text>
</comment>
<evidence type="ECO:0000313" key="4">
    <source>
        <dbReference type="EMBL" id="CEF54879.1"/>
    </source>
</evidence>
<dbReference type="Gene3D" id="3.30.420.40">
    <property type="match status" value="2"/>
</dbReference>
<accession>A0A0U5F2S7</accession>
<comment type="pathway">
    <text evidence="2">Cell wall biogenesis; peptidoglycan recycling.</text>
</comment>
<dbReference type="GO" id="GO:0016301">
    <property type="term" value="F:kinase activity"/>
    <property type="evidence" value="ECO:0007669"/>
    <property type="project" value="UniProtKB-KW"/>
</dbReference>
<keyword evidence="1 2" id="KW-0119">Carbohydrate metabolism</keyword>
<dbReference type="PANTHER" id="PTHR30605:SF0">
    <property type="entry name" value="ANHYDRO-N-ACETYLMURAMIC ACID KINASE"/>
    <property type="match status" value="1"/>
</dbReference>
<dbReference type="GO" id="GO:0097175">
    <property type="term" value="P:1,6-anhydro-N-acetyl-beta-muramic acid catabolic process"/>
    <property type="evidence" value="ECO:0007669"/>
    <property type="project" value="UniProtKB-UniRule"/>
</dbReference>
<dbReference type="Proteomes" id="UP000068250">
    <property type="component" value="Chromosome I"/>
</dbReference>
<keyword evidence="2" id="KW-0547">Nucleotide-binding</keyword>
<evidence type="ECO:0000256" key="2">
    <source>
        <dbReference type="HAMAP-Rule" id="MF_01270"/>
    </source>
</evidence>
<dbReference type="GO" id="GO:0009254">
    <property type="term" value="P:peptidoglycan turnover"/>
    <property type="evidence" value="ECO:0007669"/>
    <property type="project" value="UniProtKB-UniRule"/>
</dbReference>
<dbReference type="UniPathway" id="UPA00343"/>
<organism evidence="4 5">
    <name type="scientific">Acetobacter ghanensis</name>
    <dbReference type="NCBI Taxonomy" id="431306"/>
    <lineage>
        <taxon>Bacteria</taxon>
        <taxon>Pseudomonadati</taxon>
        <taxon>Pseudomonadota</taxon>
        <taxon>Alphaproteobacteria</taxon>
        <taxon>Acetobacterales</taxon>
        <taxon>Acetobacteraceae</taxon>
        <taxon>Acetobacter</taxon>
    </lineage>
</organism>
<dbReference type="Pfam" id="PF03702">
    <property type="entry name" value="AnmK"/>
    <property type="match status" value="1"/>
</dbReference>
<dbReference type="NCBIfam" id="NF007141">
    <property type="entry name" value="PRK09585.1-5"/>
    <property type="match status" value="1"/>
</dbReference>
<comment type="pathway">
    <text evidence="2">Amino-sugar metabolism; 1,6-anhydro-N-acetylmuramate degradation.</text>
</comment>
<keyword evidence="2" id="KW-0067">ATP-binding</keyword>
<keyword evidence="2 4" id="KW-0418">Kinase</keyword>
<evidence type="ECO:0000256" key="3">
    <source>
        <dbReference type="SAM" id="MobiDB-lite"/>
    </source>
</evidence>
<name>A0A0U5F2S7_9PROT</name>
<dbReference type="UniPathway" id="UPA00544"/>
<dbReference type="GO" id="GO:0006040">
    <property type="term" value="P:amino sugar metabolic process"/>
    <property type="evidence" value="ECO:0007669"/>
    <property type="project" value="InterPro"/>
</dbReference>
<dbReference type="GO" id="GO:0016773">
    <property type="term" value="F:phosphotransferase activity, alcohol group as acceptor"/>
    <property type="evidence" value="ECO:0007669"/>
    <property type="project" value="UniProtKB-UniRule"/>
</dbReference>
<dbReference type="SUPFAM" id="SSF53067">
    <property type="entry name" value="Actin-like ATPase domain"/>
    <property type="match status" value="1"/>
</dbReference>
<evidence type="ECO:0000256" key="1">
    <source>
        <dbReference type="ARBA" id="ARBA00023277"/>
    </source>
</evidence>
<dbReference type="STRING" id="431306.AGA_1028"/>
<keyword evidence="2 4" id="KW-0808">Transferase</keyword>
<feature type="region of interest" description="Disordered" evidence="3">
    <location>
        <begin position="1"/>
        <end position="31"/>
    </location>
</feature>
<dbReference type="PATRIC" id="fig|431306.5.peg.1036"/>